<evidence type="ECO:0000256" key="3">
    <source>
        <dbReference type="ARBA" id="ARBA00022833"/>
    </source>
</evidence>
<feature type="region of interest" description="Disordered" evidence="8">
    <location>
        <begin position="195"/>
        <end position="260"/>
    </location>
</feature>
<dbReference type="SMART" id="SM00412">
    <property type="entry name" value="Cu_FIST"/>
    <property type="match status" value="1"/>
</dbReference>
<keyword evidence="4" id="KW-0186">Copper</keyword>
<evidence type="ECO:0000256" key="8">
    <source>
        <dbReference type="SAM" id="MobiDB-lite"/>
    </source>
</evidence>
<evidence type="ECO:0000256" key="7">
    <source>
        <dbReference type="ARBA" id="ARBA00023242"/>
    </source>
</evidence>
<dbReference type="PRINTS" id="PR00617">
    <property type="entry name" value="COPPERFIST"/>
</dbReference>
<dbReference type="GO" id="GO:0005634">
    <property type="term" value="C:nucleus"/>
    <property type="evidence" value="ECO:0007669"/>
    <property type="project" value="UniProtKB-SubCell"/>
</dbReference>
<feature type="region of interest" description="Disordered" evidence="8">
    <location>
        <begin position="528"/>
        <end position="557"/>
    </location>
</feature>
<dbReference type="EMBL" id="JAWRVG010000012">
    <property type="protein sequence ID" value="KAK4077130.1"/>
    <property type="molecule type" value="Genomic_DNA"/>
</dbReference>
<evidence type="ECO:0000259" key="9">
    <source>
        <dbReference type="PROSITE" id="PS50073"/>
    </source>
</evidence>
<evidence type="ECO:0000313" key="11">
    <source>
        <dbReference type="Proteomes" id="UP001273209"/>
    </source>
</evidence>
<name>A0AAE1IEI1_9HYPO</name>
<keyword evidence="2" id="KW-0479">Metal-binding</keyword>
<dbReference type="SMART" id="SM01090">
    <property type="entry name" value="Copper-fist"/>
    <property type="match status" value="1"/>
</dbReference>
<dbReference type="PROSITE" id="PS50073">
    <property type="entry name" value="COPPER_FIST_2"/>
    <property type="match status" value="1"/>
</dbReference>
<sequence length="639" mass="68055">MDPVLKLKRKGSRRIKTKAARGNVSFDARRFTKAPLRPLVSACRLLKLHMHPLWSLRLPAKEAPGMGDEAPPHAAWGNECKLEALKRAVCDTQNFFSRLRRIAALGIGSGAQLFSNPTILSAESHPDLAMPLINGQKMACEPCIRGHRSTKCTHASERLMVPVRKPGRPLSSCPHPSSQLCGCAAVTAAIPKKQKCRCGTSEKAPGRKAGDQESPETSNGLVTPPSPSTKGSATKPAYRVQKTNSKTASGRKPIDAASLERIDASQINIISSPESRSPQSPNGNIPTIPVGHGIMGFVPNGNAFNPGPAIFPSYQEVASPNHILDHTAPKPAASNGQTVPPAVGSCCGNGKSTAAQADRQQTPMPDGKPVIKSEPGSCCSSGAEKPEIKPHQHMPNQVNGLMMSQFNVPIGMPNAVYPYMVQPTIFAYPPQYGSYLQPLQPDQYRQLVMMNLPQPMTNIQPVPYNAAAPVQLPQSNGLEADSWTGHQCGCGDSCQCIGCATHPYNQATQEYVRSALSSMGEDAYKRHRHSDSAQSIPNGNYETVSPTNHSPNGASTPVMAKVEGAMSPTLVRTPSEANSSLGEEATLSANDFFFVSYPFGDSCEGEMASCPCGDDCQCIGCAIHNSSASADFEGVELGL</sequence>
<dbReference type="GO" id="GO:0000978">
    <property type="term" value="F:RNA polymerase II cis-regulatory region sequence-specific DNA binding"/>
    <property type="evidence" value="ECO:0007669"/>
    <property type="project" value="TreeGrafter"/>
</dbReference>
<dbReference type="SUPFAM" id="SSF57879">
    <property type="entry name" value="Zinc domain conserved in yeast copper-regulated transcription factors"/>
    <property type="match status" value="1"/>
</dbReference>
<keyword evidence="5" id="KW-0805">Transcription regulation</keyword>
<dbReference type="GeneID" id="87918367"/>
<protein>
    <recommendedName>
        <fullName evidence="9">Copper-fist domain-containing protein</fullName>
    </recommendedName>
</protein>
<feature type="domain" description="Copper-fist" evidence="9">
    <location>
        <begin position="130"/>
        <end position="170"/>
    </location>
</feature>
<comment type="caution">
    <text evidence="10">The sequence shown here is derived from an EMBL/GenBank/DDBJ whole genome shotgun (WGS) entry which is preliminary data.</text>
</comment>
<evidence type="ECO:0000313" key="10">
    <source>
        <dbReference type="EMBL" id="KAK4077130.1"/>
    </source>
</evidence>
<evidence type="ECO:0000256" key="4">
    <source>
        <dbReference type="ARBA" id="ARBA00023008"/>
    </source>
</evidence>
<evidence type="ECO:0000256" key="2">
    <source>
        <dbReference type="ARBA" id="ARBA00022723"/>
    </source>
</evidence>
<dbReference type="Proteomes" id="UP001273209">
    <property type="component" value="Unassembled WGS sequence"/>
</dbReference>
<dbReference type="InterPro" id="IPR001083">
    <property type="entry name" value="Cu_fist_DNA-bd_dom"/>
</dbReference>
<keyword evidence="6" id="KW-0804">Transcription</keyword>
<evidence type="ECO:0000256" key="1">
    <source>
        <dbReference type="ARBA" id="ARBA00004123"/>
    </source>
</evidence>
<feature type="region of interest" description="Disordered" evidence="8">
    <location>
        <begin position="350"/>
        <end position="390"/>
    </location>
</feature>
<dbReference type="FunFam" id="3.90.430.10:FF:000001">
    <property type="entry name" value="Copper fist DNA-binding protein"/>
    <property type="match status" value="1"/>
</dbReference>
<proteinExistence type="predicted"/>
<dbReference type="AlphaFoldDB" id="A0AAE1IEI1"/>
<feature type="compositionally biased region" description="Polar residues" evidence="8">
    <location>
        <begin position="350"/>
        <end position="363"/>
    </location>
</feature>
<gene>
    <name evidence="10" type="ORF">Triagg1_4097</name>
</gene>
<dbReference type="GO" id="GO:0005507">
    <property type="term" value="F:copper ion binding"/>
    <property type="evidence" value="ECO:0007669"/>
    <property type="project" value="InterPro"/>
</dbReference>
<dbReference type="PANTHER" id="PTHR28088:SF9">
    <property type="entry name" value="TRANSCRIPTION FACTOR GRISEA, PUTATIVE (AFU_ORTHOLOGUE AFUA_1G13190)-RELATED"/>
    <property type="match status" value="1"/>
</dbReference>
<dbReference type="Gene3D" id="3.90.430.10">
    <property type="entry name" value="Copper fist DNA-binding domain"/>
    <property type="match status" value="1"/>
</dbReference>
<keyword evidence="7" id="KW-0539">Nucleus</keyword>
<evidence type="ECO:0000256" key="6">
    <source>
        <dbReference type="ARBA" id="ARBA00023163"/>
    </source>
</evidence>
<dbReference type="GO" id="GO:0045944">
    <property type="term" value="P:positive regulation of transcription by RNA polymerase II"/>
    <property type="evidence" value="ECO:0007669"/>
    <property type="project" value="TreeGrafter"/>
</dbReference>
<dbReference type="PANTHER" id="PTHR28088">
    <property type="entry name" value="TRANSCRIPTIONAL ACTIVATOR HAA1-RELATED"/>
    <property type="match status" value="1"/>
</dbReference>
<dbReference type="InterPro" id="IPR051763">
    <property type="entry name" value="Copper_Homeo_Regul"/>
</dbReference>
<dbReference type="GO" id="GO:0006878">
    <property type="term" value="P:intracellular copper ion homeostasis"/>
    <property type="evidence" value="ECO:0007669"/>
    <property type="project" value="TreeGrafter"/>
</dbReference>
<comment type="subcellular location">
    <subcellularLocation>
        <location evidence="1">Nucleus</location>
    </subcellularLocation>
</comment>
<dbReference type="InterPro" id="IPR036395">
    <property type="entry name" value="Cu_fist_DNA-bd_dom_sf"/>
</dbReference>
<dbReference type="Pfam" id="PF00649">
    <property type="entry name" value="Copper-fist"/>
    <property type="match status" value="1"/>
</dbReference>
<organism evidence="10 11">
    <name type="scientific">Trichoderma aggressivum f. europaeum</name>
    <dbReference type="NCBI Taxonomy" id="173218"/>
    <lineage>
        <taxon>Eukaryota</taxon>
        <taxon>Fungi</taxon>
        <taxon>Dikarya</taxon>
        <taxon>Ascomycota</taxon>
        <taxon>Pezizomycotina</taxon>
        <taxon>Sordariomycetes</taxon>
        <taxon>Hypocreomycetidae</taxon>
        <taxon>Hypocreales</taxon>
        <taxon>Hypocreaceae</taxon>
        <taxon>Trichoderma</taxon>
    </lineage>
</organism>
<keyword evidence="3" id="KW-0862">Zinc</keyword>
<dbReference type="GO" id="GO:0000981">
    <property type="term" value="F:DNA-binding transcription factor activity, RNA polymerase II-specific"/>
    <property type="evidence" value="ECO:0007669"/>
    <property type="project" value="TreeGrafter"/>
</dbReference>
<dbReference type="RefSeq" id="XP_062757117.1">
    <property type="nucleotide sequence ID" value="XM_062898462.1"/>
</dbReference>
<evidence type="ECO:0000256" key="5">
    <source>
        <dbReference type="ARBA" id="ARBA00023015"/>
    </source>
</evidence>
<keyword evidence="11" id="KW-1185">Reference proteome</keyword>
<dbReference type="GO" id="GO:0006879">
    <property type="term" value="P:intracellular iron ion homeostasis"/>
    <property type="evidence" value="ECO:0007669"/>
    <property type="project" value="TreeGrafter"/>
</dbReference>
<feature type="compositionally biased region" description="Polar residues" evidence="8">
    <location>
        <begin position="532"/>
        <end position="555"/>
    </location>
</feature>
<dbReference type="PROSITE" id="PS01119">
    <property type="entry name" value="COPPER_FIST_1"/>
    <property type="match status" value="1"/>
</dbReference>
<reference evidence="10" key="1">
    <citation type="submission" date="2023-11" db="EMBL/GenBank/DDBJ databases">
        <title>The genome sequences of three competitors of mushroom-forming fungi.</title>
        <authorList>
            <person name="Beijen E."/>
            <person name="Ohm R.A."/>
        </authorList>
    </citation>
    <scope>NUCLEOTIDE SEQUENCE</scope>
    <source>
        <strain evidence="10">CBS 100526</strain>
    </source>
</reference>
<accession>A0AAE1IEI1</accession>